<evidence type="ECO:0000313" key="5">
    <source>
        <dbReference type="EMBL" id="OCK81319.1"/>
    </source>
</evidence>
<organism evidence="5 6">
    <name type="scientific">Lepidopterella palustris CBS 459.81</name>
    <dbReference type="NCBI Taxonomy" id="1314670"/>
    <lineage>
        <taxon>Eukaryota</taxon>
        <taxon>Fungi</taxon>
        <taxon>Dikarya</taxon>
        <taxon>Ascomycota</taxon>
        <taxon>Pezizomycotina</taxon>
        <taxon>Dothideomycetes</taxon>
        <taxon>Pleosporomycetidae</taxon>
        <taxon>Mytilinidiales</taxon>
        <taxon>Argynnaceae</taxon>
        <taxon>Lepidopterella</taxon>
    </lineage>
</organism>
<dbReference type="GO" id="GO:0000712">
    <property type="term" value="P:resolution of meiotic recombination intermediates"/>
    <property type="evidence" value="ECO:0007669"/>
    <property type="project" value="TreeGrafter"/>
</dbReference>
<dbReference type="GO" id="GO:0000724">
    <property type="term" value="P:double-strand break repair via homologous recombination"/>
    <property type="evidence" value="ECO:0007669"/>
    <property type="project" value="TreeGrafter"/>
</dbReference>
<dbReference type="InterPro" id="IPR049363">
    <property type="entry name" value="RMI1_N"/>
</dbReference>
<gene>
    <name evidence="5" type="ORF">K432DRAFT_381416</name>
</gene>
<evidence type="ECO:0000256" key="1">
    <source>
        <dbReference type="ARBA" id="ARBA00006395"/>
    </source>
</evidence>
<dbReference type="Pfam" id="PF21000">
    <property type="entry name" value="RMI1_N_N"/>
    <property type="match status" value="1"/>
</dbReference>
<evidence type="ECO:0000259" key="3">
    <source>
        <dbReference type="Pfam" id="PF08585"/>
    </source>
</evidence>
<dbReference type="InterPro" id="IPR013894">
    <property type="entry name" value="RMI1_OB"/>
</dbReference>
<reference evidence="5 6" key="1">
    <citation type="journal article" date="2016" name="Nat. Commun.">
        <title>Ectomycorrhizal ecology is imprinted in the genome of the dominant symbiotic fungus Cenococcum geophilum.</title>
        <authorList>
            <consortium name="DOE Joint Genome Institute"/>
            <person name="Peter M."/>
            <person name="Kohler A."/>
            <person name="Ohm R.A."/>
            <person name="Kuo A."/>
            <person name="Krutzmann J."/>
            <person name="Morin E."/>
            <person name="Arend M."/>
            <person name="Barry K.W."/>
            <person name="Binder M."/>
            <person name="Choi C."/>
            <person name="Clum A."/>
            <person name="Copeland A."/>
            <person name="Grisel N."/>
            <person name="Haridas S."/>
            <person name="Kipfer T."/>
            <person name="LaButti K."/>
            <person name="Lindquist E."/>
            <person name="Lipzen A."/>
            <person name="Maire R."/>
            <person name="Meier B."/>
            <person name="Mihaltcheva S."/>
            <person name="Molinier V."/>
            <person name="Murat C."/>
            <person name="Poggeler S."/>
            <person name="Quandt C.A."/>
            <person name="Sperisen C."/>
            <person name="Tritt A."/>
            <person name="Tisserant E."/>
            <person name="Crous P.W."/>
            <person name="Henrissat B."/>
            <person name="Nehls U."/>
            <person name="Egli S."/>
            <person name="Spatafora J.W."/>
            <person name="Grigoriev I.V."/>
            <person name="Martin F.M."/>
        </authorList>
    </citation>
    <scope>NUCLEOTIDE SEQUENCE [LARGE SCALE GENOMIC DNA]</scope>
    <source>
        <strain evidence="5 6">CBS 459.81</strain>
    </source>
</reference>
<comment type="similarity">
    <text evidence="1">Belongs to the RMI1 family.</text>
</comment>
<proteinExistence type="inferred from homology"/>
<evidence type="ECO:0000256" key="2">
    <source>
        <dbReference type="ARBA" id="ARBA00018987"/>
    </source>
</evidence>
<dbReference type="PANTHER" id="PTHR14790:SF15">
    <property type="entry name" value="RECQ-MEDIATED GENOME INSTABILITY PROTEIN 1"/>
    <property type="match status" value="1"/>
</dbReference>
<dbReference type="OrthoDB" id="341511at2759"/>
<dbReference type="EMBL" id="KV744925">
    <property type="protein sequence ID" value="OCK81319.1"/>
    <property type="molecule type" value="Genomic_DNA"/>
</dbReference>
<sequence>MATPATCPQAKDLSAHLTSKHLPPTPTFLTTILSTARPSTPLPALQRTALFRLLASDITSTVAYTPASMLPANIHDAGIKERRLAGPIPVQVLDIEDIGHSRWSQVEALEAAERGEMTKGREVIRVVADRENDAAPEESASSGPHKLLLQDAAGAKVYGVELMGVEGIGLGMNIGAKMVLREVVVARGVVLLEPRSVTVLGGKIEGLHKQWRDGRKERLKAAVGMAERRA</sequence>
<dbReference type="AlphaFoldDB" id="A0A8E2JGP3"/>
<accession>A0A8E2JGP3</accession>
<feature type="domain" description="RecQ mediated genome instability protein 1 OB-fold" evidence="3">
    <location>
        <begin position="70"/>
        <end position="215"/>
    </location>
</feature>
<dbReference type="Pfam" id="PF08585">
    <property type="entry name" value="RMI1_N_C"/>
    <property type="match status" value="1"/>
</dbReference>
<evidence type="ECO:0000313" key="6">
    <source>
        <dbReference type="Proteomes" id="UP000250266"/>
    </source>
</evidence>
<evidence type="ECO:0000259" key="4">
    <source>
        <dbReference type="Pfam" id="PF21000"/>
    </source>
</evidence>
<dbReference type="Proteomes" id="UP000250266">
    <property type="component" value="Unassembled WGS sequence"/>
</dbReference>
<keyword evidence="6" id="KW-1185">Reference proteome</keyword>
<dbReference type="InterPro" id="IPR042470">
    <property type="entry name" value="RMI1_N_C_sf"/>
</dbReference>
<name>A0A8E2JGP3_9PEZI</name>
<protein>
    <recommendedName>
        <fullName evidence="2">RecQ-mediated genome instability protein 1</fullName>
    </recommendedName>
</protein>
<dbReference type="GO" id="GO:0031422">
    <property type="term" value="C:RecQ family helicase-topoisomerase III complex"/>
    <property type="evidence" value="ECO:0007669"/>
    <property type="project" value="TreeGrafter"/>
</dbReference>
<feature type="domain" description="RMI1 N-terminal" evidence="4">
    <location>
        <begin position="17"/>
        <end position="61"/>
    </location>
</feature>
<dbReference type="Gene3D" id="2.40.50.770">
    <property type="entry name" value="RecQ-mediated genome instability protein Rmi1, C-terminal domain"/>
    <property type="match status" value="1"/>
</dbReference>
<dbReference type="SMART" id="SM01161">
    <property type="entry name" value="DUF1767"/>
    <property type="match status" value="1"/>
</dbReference>
<dbReference type="GO" id="GO:0016604">
    <property type="term" value="C:nuclear body"/>
    <property type="evidence" value="ECO:0007669"/>
    <property type="project" value="TreeGrafter"/>
</dbReference>
<dbReference type="PANTHER" id="PTHR14790">
    <property type="entry name" value="RECQ-MEDIATED GENOME INSTABILITY PROTEIN 1 RMI1"/>
    <property type="match status" value="1"/>
</dbReference>